<evidence type="ECO:0000313" key="3">
    <source>
        <dbReference type="Proteomes" id="UP000035955"/>
    </source>
</evidence>
<evidence type="ECO:0000256" key="1">
    <source>
        <dbReference type="SAM" id="MobiDB-lite"/>
    </source>
</evidence>
<dbReference type="AlphaFoldDB" id="A0A0J6ST00"/>
<protein>
    <submittedName>
        <fullName evidence="2">Uncharacterized protein</fullName>
    </submittedName>
</protein>
<feature type="compositionally biased region" description="Basic and acidic residues" evidence="1">
    <location>
        <begin position="75"/>
        <end position="87"/>
    </location>
</feature>
<dbReference type="Proteomes" id="UP000035955">
    <property type="component" value="Unassembled WGS sequence"/>
</dbReference>
<name>A0A0J6ST00_9HYPH</name>
<evidence type="ECO:0000313" key="2">
    <source>
        <dbReference type="EMBL" id="KMO36829.1"/>
    </source>
</evidence>
<reference evidence="2 3" key="1">
    <citation type="submission" date="2015-03" db="EMBL/GenBank/DDBJ databases">
        <title>Genome sequencing of Methylobacterium variabile DSM 16961.</title>
        <authorList>
            <person name="Chaudhry V."/>
            <person name="Patil P.B."/>
        </authorList>
    </citation>
    <scope>NUCLEOTIDE SEQUENCE [LARGE SCALE GENOMIC DNA]</scope>
    <source>
        <strain evidence="2 3">DSM 16961</strain>
    </source>
</reference>
<comment type="caution">
    <text evidence="2">The sequence shown here is derived from an EMBL/GenBank/DDBJ whole genome shotgun (WGS) entry which is preliminary data.</text>
</comment>
<dbReference type="EMBL" id="LABY01000095">
    <property type="protein sequence ID" value="KMO36829.1"/>
    <property type="molecule type" value="Genomic_DNA"/>
</dbReference>
<keyword evidence="3" id="KW-1185">Reference proteome</keyword>
<feature type="compositionally biased region" description="Basic and acidic residues" evidence="1">
    <location>
        <begin position="96"/>
        <end position="113"/>
    </location>
</feature>
<proteinExistence type="predicted"/>
<feature type="region of interest" description="Disordered" evidence="1">
    <location>
        <begin position="1"/>
        <end position="113"/>
    </location>
</feature>
<organism evidence="2 3">
    <name type="scientific">Methylobacterium variabile</name>
    <dbReference type="NCBI Taxonomy" id="298794"/>
    <lineage>
        <taxon>Bacteria</taxon>
        <taxon>Pseudomonadati</taxon>
        <taxon>Pseudomonadota</taxon>
        <taxon>Alphaproteobacteria</taxon>
        <taxon>Hyphomicrobiales</taxon>
        <taxon>Methylobacteriaceae</taxon>
        <taxon>Methylobacterium</taxon>
    </lineage>
</organism>
<gene>
    <name evidence="2" type="ORF">VQ02_14780</name>
</gene>
<accession>A0A0J6ST00</accession>
<sequence length="113" mass="12115">MEEAVVRRDDHHLTRRPIEADAPRVRKAGDHVAGPRGGGAADGTARRAPVLADAPLRDGAGRRPVQPKGIPFLVHARDAAARADPRAAPRSLKTARCRDHVPMPGHVAREGRP</sequence>
<feature type="compositionally biased region" description="Basic and acidic residues" evidence="1">
    <location>
        <begin position="1"/>
        <end position="30"/>
    </location>
</feature>